<dbReference type="FunFam" id="1.20.810.10:FF:000002">
    <property type="entry name" value="Cytochrome b"/>
    <property type="match status" value="1"/>
</dbReference>
<feature type="binding site" description="axial binding residue" evidence="19">
    <location>
        <position position="83"/>
    </location>
    <ligand>
        <name>heme b</name>
        <dbReference type="ChEBI" id="CHEBI:60344"/>
        <label>b562</label>
    </ligand>
    <ligandPart>
        <name>Fe</name>
        <dbReference type="ChEBI" id="CHEBI:18248"/>
    </ligandPart>
</feature>
<feature type="binding site" evidence="18">
    <location>
        <position position="201"/>
    </location>
    <ligand>
        <name>a ubiquinone</name>
        <dbReference type="ChEBI" id="CHEBI:16389"/>
    </ligand>
</feature>
<sequence>MAPLRKTHPLLKIVNDSLIDLPSPANISAWWNFGSLLGVCLITQILTGLFLAMHYTPDVESAFNSVAHICRDVNYGWLLRNLHANGASFFFFCLYFHIGRGLYYGSYLNMETWNIGVILFLLVMMTAFVGYVLPWGQMSFWGATVITNLLSAVPYIGTTLVEWIWGGFSVDNATLTRFFTFHFLFPFVIVAATVLHLLFLHESGSNNPLGLNSNVDKISFHPYFSYKDLLGFAIMLMLLTTIALFSPNLLGDPDNFTPANPMVTPPHIKPEWYFLFAYAILRSIPNKLGGVIALLASILILMTTPFLHTSKFRGLSFRPASQFLFWTLIANVIILTWIGGMPAEQPFIIIGQLASCLYFSLFLFLFPVAAWIENKALNWT</sequence>
<feature type="binding site" description="axial binding residue" evidence="19">
    <location>
        <position position="196"/>
    </location>
    <ligand>
        <name>heme b</name>
        <dbReference type="ChEBI" id="CHEBI:60344"/>
        <label>b566</label>
    </ligand>
    <ligandPart>
        <name>Fe</name>
        <dbReference type="ChEBI" id="CHEBI:18248"/>
    </ligandPart>
</feature>
<keyword evidence="16 20" id="KW-0472">Membrane</keyword>
<dbReference type="PROSITE" id="PS51003">
    <property type="entry name" value="CYTB_CTER"/>
    <property type="match status" value="1"/>
</dbReference>
<keyword evidence="15 20" id="KW-0496">Mitochondrion</keyword>
<evidence type="ECO:0000256" key="16">
    <source>
        <dbReference type="ARBA" id="ARBA00023136"/>
    </source>
</evidence>
<geneLocation type="mitochondrion" evidence="23"/>
<feature type="transmembrane region" description="Helical" evidence="20">
    <location>
        <begin position="323"/>
        <end position="341"/>
    </location>
</feature>
<keyword evidence="11 20" id="KW-0249">Electron transport</keyword>
<evidence type="ECO:0000256" key="8">
    <source>
        <dbReference type="ARBA" id="ARBA00022692"/>
    </source>
</evidence>
<evidence type="ECO:0000259" key="21">
    <source>
        <dbReference type="PROSITE" id="PS51002"/>
    </source>
</evidence>
<dbReference type="SUPFAM" id="SSF81342">
    <property type="entry name" value="Transmembrane di-heme cytochromes"/>
    <property type="match status" value="1"/>
</dbReference>
<comment type="cofactor">
    <cofactor evidence="20">
        <name>heme b</name>
        <dbReference type="ChEBI" id="CHEBI:60344"/>
    </cofactor>
    <text evidence="20">Binds 2 heme groups non-covalently.</text>
</comment>
<accession>A0A4D6BK67</accession>
<keyword evidence="12 20" id="KW-1133">Transmembrane helix</keyword>
<evidence type="ECO:0000313" key="23">
    <source>
        <dbReference type="EMBL" id="QBX88139.1"/>
    </source>
</evidence>
<dbReference type="PROSITE" id="PS51002">
    <property type="entry name" value="CYTB_NTER"/>
    <property type="match status" value="1"/>
</dbReference>
<comment type="subcellular location">
    <subcellularLocation>
        <location evidence="2">Mitochondrion inner membrane</location>
        <topology evidence="2">Multi-pass membrane protein</topology>
    </subcellularLocation>
</comment>
<feature type="transmembrane region" description="Helical" evidence="20">
    <location>
        <begin position="229"/>
        <end position="250"/>
    </location>
</feature>
<dbReference type="GeneID" id="40138373"/>
<keyword evidence="13 19" id="KW-0408">Iron</keyword>
<feature type="transmembrane region" description="Helical" evidence="20">
    <location>
        <begin position="77"/>
        <end position="98"/>
    </location>
</feature>
<protein>
    <recommendedName>
        <fullName evidence="4 20">Cytochrome b</fullName>
    </recommendedName>
</protein>
<dbReference type="CTD" id="4519"/>
<evidence type="ECO:0000256" key="10">
    <source>
        <dbReference type="ARBA" id="ARBA00022792"/>
    </source>
</evidence>
<dbReference type="InterPro" id="IPR016174">
    <property type="entry name" value="Di-haem_cyt_TM"/>
</dbReference>
<comment type="subunit">
    <text evidence="3">The cytochrome bc1 complex contains 3 respiratory subunits (MT-CYB, CYC1 and UQCRFS1), 2 core proteins (UQCRC1 and UQCRC2) and probably 6 low-molecular weight proteins.</text>
</comment>
<dbReference type="Pfam" id="PF00033">
    <property type="entry name" value="Cytochrome_B"/>
    <property type="match status" value="1"/>
</dbReference>
<dbReference type="GO" id="GO:0045275">
    <property type="term" value="C:respiratory chain complex III"/>
    <property type="evidence" value="ECO:0007669"/>
    <property type="project" value="InterPro"/>
</dbReference>
<evidence type="ECO:0000256" key="5">
    <source>
        <dbReference type="ARBA" id="ARBA00022448"/>
    </source>
</evidence>
<dbReference type="InterPro" id="IPR036150">
    <property type="entry name" value="Cyt_b/b6_C_sf"/>
</dbReference>
<dbReference type="InterPro" id="IPR048259">
    <property type="entry name" value="Cytochrome_b_N_euk/bac"/>
</dbReference>
<evidence type="ECO:0000256" key="7">
    <source>
        <dbReference type="ARBA" id="ARBA00022660"/>
    </source>
</evidence>
<dbReference type="Gene3D" id="1.20.810.10">
    <property type="entry name" value="Cytochrome Bc1 Complex, Chain C"/>
    <property type="match status" value="1"/>
</dbReference>
<name>A0A4D6BK67_9SCOM</name>
<feature type="transmembrane region" description="Helical" evidence="20">
    <location>
        <begin position="347"/>
        <end position="372"/>
    </location>
</feature>
<dbReference type="InterPro" id="IPR005797">
    <property type="entry name" value="Cyt_b/b6_N"/>
</dbReference>
<evidence type="ECO:0000256" key="2">
    <source>
        <dbReference type="ARBA" id="ARBA00004448"/>
    </source>
</evidence>
<keyword evidence="8 20" id="KW-0812">Transmembrane</keyword>
<dbReference type="PANTHER" id="PTHR19271:SF16">
    <property type="entry name" value="CYTOCHROME B"/>
    <property type="match status" value="1"/>
</dbReference>
<organism evidence="23">
    <name type="scientific">Trichiurus haumela</name>
    <dbReference type="NCBI Taxonomy" id="232274"/>
    <lineage>
        <taxon>Eukaryota</taxon>
        <taxon>Metazoa</taxon>
        <taxon>Chordata</taxon>
        <taxon>Craniata</taxon>
        <taxon>Vertebrata</taxon>
        <taxon>Euteleostomi</taxon>
        <taxon>Actinopterygii</taxon>
        <taxon>Neopterygii</taxon>
        <taxon>Teleostei</taxon>
        <taxon>Neoteleostei</taxon>
        <taxon>Acanthomorphata</taxon>
        <taxon>Pelagiaria</taxon>
        <taxon>Scombriformes</taxon>
        <taxon>Trichiuridae</taxon>
        <taxon>Trichiurus</taxon>
    </lineage>
</organism>
<feature type="binding site" description="axial binding residue" evidence="19">
    <location>
        <position position="182"/>
    </location>
    <ligand>
        <name>heme b</name>
        <dbReference type="ChEBI" id="CHEBI:60344"/>
        <label>b562</label>
    </ligand>
    <ligandPart>
        <name>Fe</name>
        <dbReference type="ChEBI" id="CHEBI:18248"/>
    </ligandPart>
</feature>
<gene>
    <name evidence="23" type="primary">CYTB</name>
</gene>
<dbReference type="GO" id="GO:0046872">
    <property type="term" value="F:metal ion binding"/>
    <property type="evidence" value="ECO:0007669"/>
    <property type="project" value="UniProtKB-UniRule"/>
</dbReference>
<proteinExistence type="inferred from homology"/>
<dbReference type="SUPFAM" id="SSF81648">
    <property type="entry name" value="a domain/subunit of cytochrome bc1 complex (Ubiquinol-cytochrome c reductase)"/>
    <property type="match status" value="1"/>
</dbReference>
<evidence type="ECO:0000256" key="1">
    <source>
        <dbReference type="ARBA" id="ARBA00002566"/>
    </source>
</evidence>
<dbReference type="InterPro" id="IPR030689">
    <property type="entry name" value="Cytochrome_b"/>
</dbReference>
<evidence type="ECO:0000256" key="15">
    <source>
        <dbReference type="ARBA" id="ARBA00023128"/>
    </source>
</evidence>
<evidence type="ECO:0000259" key="22">
    <source>
        <dbReference type="PROSITE" id="PS51003"/>
    </source>
</evidence>
<dbReference type="PANTHER" id="PTHR19271">
    <property type="entry name" value="CYTOCHROME B"/>
    <property type="match status" value="1"/>
</dbReference>
<feature type="binding site" description="axial binding residue" evidence="19">
    <location>
        <position position="97"/>
    </location>
    <ligand>
        <name>heme b</name>
        <dbReference type="ChEBI" id="CHEBI:60344"/>
        <label>b566</label>
    </ligand>
    <ligandPart>
        <name>Fe</name>
        <dbReference type="ChEBI" id="CHEBI:18248"/>
    </ligandPart>
</feature>
<keyword evidence="7 20" id="KW-0679">Respiratory chain</keyword>
<feature type="domain" description="Cytochrome b/b6 N-terminal region profile" evidence="21">
    <location>
        <begin position="1"/>
        <end position="209"/>
    </location>
</feature>
<keyword evidence="10" id="KW-0999">Mitochondrion inner membrane</keyword>
<comment type="cofactor">
    <cofactor evidence="19">
        <name>heme</name>
        <dbReference type="ChEBI" id="CHEBI:30413"/>
    </cofactor>
    <text evidence="19">Binds 2 heme groups non-covalently.</text>
</comment>
<keyword evidence="6 19" id="KW-0349">Heme</keyword>
<evidence type="ECO:0000256" key="13">
    <source>
        <dbReference type="ARBA" id="ARBA00023004"/>
    </source>
</evidence>
<dbReference type="InterPro" id="IPR005798">
    <property type="entry name" value="Cyt_b/b6_C"/>
</dbReference>
<keyword evidence="14" id="KW-0830">Ubiquinone</keyword>
<dbReference type="EMBL" id="MH846121">
    <property type="protein sequence ID" value="QBX88139.1"/>
    <property type="molecule type" value="Genomic_DNA"/>
</dbReference>
<dbReference type="GO" id="GO:0005743">
    <property type="term" value="C:mitochondrial inner membrane"/>
    <property type="evidence" value="ECO:0007669"/>
    <property type="project" value="UniProtKB-SubCell"/>
</dbReference>
<dbReference type="InterPro" id="IPR027387">
    <property type="entry name" value="Cytb/b6-like_sf"/>
</dbReference>
<evidence type="ECO:0000256" key="14">
    <source>
        <dbReference type="ARBA" id="ARBA00023075"/>
    </source>
</evidence>
<evidence type="ECO:0000256" key="19">
    <source>
        <dbReference type="PIRSR" id="PIRSR038885-2"/>
    </source>
</evidence>
<dbReference type="AlphaFoldDB" id="A0A4D6BK67"/>
<evidence type="ECO:0000256" key="18">
    <source>
        <dbReference type="PIRSR" id="PIRSR038885-1"/>
    </source>
</evidence>
<dbReference type="CDD" id="cd00290">
    <property type="entry name" value="cytochrome_b_C"/>
    <property type="match status" value="1"/>
</dbReference>
<comment type="similarity">
    <text evidence="17 20">Belongs to the cytochrome b family.</text>
</comment>
<evidence type="ECO:0000256" key="12">
    <source>
        <dbReference type="ARBA" id="ARBA00022989"/>
    </source>
</evidence>
<feature type="transmembrane region" description="Helical" evidence="20">
    <location>
        <begin position="30"/>
        <end position="56"/>
    </location>
</feature>
<dbReference type="GO" id="GO:0008121">
    <property type="term" value="F:quinol-cytochrome-c reductase activity"/>
    <property type="evidence" value="ECO:0007669"/>
    <property type="project" value="InterPro"/>
</dbReference>
<reference evidence="23" key="1">
    <citation type="journal article" date="2019" name="Mitochondrial DNA Part B Resour">
        <title>Complete mitogenome of the cutlassfish Trichiurus haumela (Scombriformes: Trichiuridae) from Ningde, Fujian province, Southeast China.</title>
        <authorList>
            <person name="Zheng S.-Y."/>
            <person name="Liu J.-H."/>
            <person name="Jia P.-F."/>
        </authorList>
    </citation>
    <scope>NUCLEOTIDE SEQUENCE</scope>
</reference>
<dbReference type="RefSeq" id="YP_009628525.1">
    <property type="nucleotide sequence ID" value="NC_042168.1"/>
</dbReference>
<keyword evidence="5 20" id="KW-0813">Transport</keyword>
<dbReference type="GO" id="GO:0006122">
    <property type="term" value="P:mitochondrial electron transport, ubiquinol to cytochrome c"/>
    <property type="evidence" value="ECO:0007669"/>
    <property type="project" value="TreeGrafter"/>
</dbReference>
<evidence type="ECO:0000256" key="9">
    <source>
        <dbReference type="ARBA" id="ARBA00022723"/>
    </source>
</evidence>
<evidence type="ECO:0000256" key="4">
    <source>
        <dbReference type="ARBA" id="ARBA00013531"/>
    </source>
</evidence>
<evidence type="ECO:0000256" key="17">
    <source>
        <dbReference type="ARBA" id="ARBA00061233"/>
    </source>
</evidence>
<evidence type="ECO:0000256" key="20">
    <source>
        <dbReference type="RuleBase" id="RU362117"/>
    </source>
</evidence>
<dbReference type="InterPro" id="IPR048260">
    <property type="entry name" value="Cytochrome_b_C_euk/bac"/>
</dbReference>
<dbReference type="Pfam" id="PF00032">
    <property type="entry name" value="Cytochrom_B_C"/>
    <property type="match status" value="1"/>
</dbReference>
<dbReference type="GO" id="GO:0016491">
    <property type="term" value="F:oxidoreductase activity"/>
    <property type="evidence" value="ECO:0007669"/>
    <property type="project" value="UniProtKB-UniRule"/>
</dbReference>
<comment type="function">
    <text evidence="1 20">Component of the ubiquinol-cytochrome c reductase complex (complex III or cytochrome b-c1 complex) that is part of the mitochondrial respiratory chain. The b-c1 complex mediates electron transfer from ubiquinol to cytochrome c. Contributes to the generation of a proton gradient across the mitochondrial membrane that is then used for ATP synthesis.</text>
</comment>
<feature type="transmembrane region" description="Helical" evidence="20">
    <location>
        <begin position="113"/>
        <end position="133"/>
    </location>
</feature>
<feature type="transmembrane region" description="Helical" evidence="20">
    <location>
        <begin position="145"/>
        <end position="166"/>
    </location>
</feature>
<feature type="domain" description="Cytochrome b/b6 C-terminal region profile" evidence="22">
    <location>
        <begin position="210"/>
        <end position="380"/>
    </location>
</feature>
<keyword evidence="9 19" id="KW-0479">Metal-binding</keyword>
<evidence type="ECO:0000256" key="6">
    <source>
        <dbReference type="ARBA" id="ARBA00022617"/>
    </source>
</evidence>
<dbReference type="PIRSF" id="PIRSF038885">
    <property type="entry name" value="COB"/>
    <property type="match status" value="1"/>
</dbReference>
<evidence type="ECO:0000256" key="3">
    <source>
        <dbReference type="ARBA" id="ARBA00011660"/>
    </source>
</evidence>
<feature type="transmembrane region" description="Helical" evidence="20">
    <location>
        <begin position="178"/>
        <end position="200"/>
    </location>
</feature>
<feature type="transmembrane region" description="Helical" evidence="20">
    <location>
        <begin position="272"/>
        <end position="302"/>
    </location>
</feature>
<evidence type="ECO:0000256" key="11">
    <source>
        <dbReference type="ARBA" id="ARBA00022982"/>
    </source>
</evidence>
<dbReference type="CDD" id="cd00284">
    <property type="entry name" value="Cytochrome_b_N"/>
    <property type="match status" value="1"/>
</dbReference>